<feature type="compositionally biased region" description="Basic residues" evidence="1">
    <location>
        <begin position="46"/>
        <end position="58"/>
    </location>
</feature>
<evidence type="ECO:0000256" key="1">
    <source>
        <dbReference type="SAM" id="MobiDB-lite"/>
    </source>
</evidence>
<proteinExistence type="predicted"/>
<evidence type="ECO:0000313" key="2">
    <source>
        <dbReference type="EMBL" id="TNN52536.1"/>
    </source>
</evidence>
<name>A0A4Z2GGE2_9TELE</name>
<keyword evidence="3" id="KW-1185">Reference proteome</keyword>
<feature type="region of interest" description="Disordered" evidence="1">
    <location>
        <begin position="28"/>
        <end position="64"/>
    </location>
</feature>
<dbReference type="EMBL" id="SRLO01000543">
    <property type="protein sequence ID" value="TNN52536.1"/>
    <property type="molecule type" value="Genomic_DNA"/>
</dbReference>
<organism evidence="2 3">
    <name type="scientific">Liparis tanakae</name>
    <name type="common">Tanaka's snailfish</name>
    <dbReference type="NCBI Taxonomy" id="230148"/>
    <lineage>
        <taxon>Eukaryota</taxon>
        <taxon>Metazoa</taxon>
        <taxon>Chordata</taxon>
        <taxon>Craniata</taxon>
        <taxon>Vertebrata</taxon>
        <taxon>Euteleostomi</taxon>
        <taxon>Actinopterygii</taxon>
        <taxon>Neopterygii</taxon>
        <taxon>Teleostei</taxon>
        <taxon>Neoteleostei</taxon>
        <taxon>Acanthomorphata</taxon>
        <taxon>Eupercaria</taxon>
        <taxon>Perciformes</taxon>
        <taxon>Cottioidei</taxon>
        <taxon>Cottales</taxon>
        <taxon>Liparidae</taxon>
        <taxon>Liparis</taxon>
    </lineage>
</organism>
<sequence>MKGSVAMEMEQYPISDMDQSFGRDLAWGHADGRRVGGGRDGEREKKARRTQSARGHKQLNRENSAKLKGVSIGVELRVLIWLYSHSLMDSETPRCINR</sequence>
<accession>A0A4Z2GGE2</accession>
<reference evidence="2 3" key="1">
    <citation type="submission" date="2019-03" db="EMBL/GenBank/DDBJ databases">
        <title>First draft genome of Liparis tanakae, snailfish: a comprehensive survey of snailfish specific genes.</title>
        <authorList>
            <person name="Kim W."/>
            <person name="Song I."/>
            <person name="Jeong J.-H."/>
            <person name="Kim D."/>
            <person name="Kim S."/>
            <person name="Ryu S."/>
            <person name="Song J.Y."/>
            <person name="Lee S.K."/>
        </authorList>
    </citation>
    <scope>NUCLEOTIDE SEQUENCE [LARGE SCALE GENOMIC DNA]</scope>
    <source>
        <tissue evidence="2">Muscle</tissue>
    </source>
</reference>
<protein>
    <submittedName>
        <fullName evidence="2">Uncharacterized protein</fullName>
    </submittedName>
</protein>
<dbReference type="Proteomes" id="UP000314294">
    <property type="component" value="Unassembled WGS sequence"/>
</dbReference>
<evidence type="ECO:0000313" key="3">
    <source>
        <dbReference type="Proteomes" id="UP000314294"/>
    </source>
</evidence>
<gene>
    <name evidence="2" type="ORF">EYF80_037233</name>
</gene>
<feature type="compositionally biased region" description="Basic and acidic residues" evidence="1">
    <location>
        <begin position="30"/>
        <end position="45"/>
    </location>
</feature>
<comment type="caution">
    <text evidence="2">The sequence shown here is derived from an EMBL/GenBank/DDBJ whole genome shotgun (WGS) entry which is preliminary data.</text>
</comment>
<dbReference type="AlphaFoldDB" id="A0A4Z2GGE2"/>